<organism evidence="1 2">
    <name type="scientific">Subdoligranulum variabile</name>
    <dbReference type="NCBI Taxonomy" id="214851"/>
    <lineage>
        <taxon>Bacteria</taxon>
        <taxon>Bacillati</taxon>
        <taxon>Bacillota</taxon>
        <taxon>Clostridia</taxon>
        <taxon>Eubacteriales</taxon>
        <taxon>Oscillospiraceae</taxon>
        <taxon>Subdoligranulum</taxon>
    </lineage>
</organism>
<comment type="caution">
    <text evidence="1">The sequence shown here is derived from an EMBL/GenBank/DDBJ whole genome shotgun (WGS) entry which is preliminary data.</text>
</comment>
<dbReference type="EMBL" id="JAGZGG010000006">
    <property type="protein sequence ID" value="MBS5331752.1"/>
    <property type="molecule type" value="Genomic_DNA"/>
</dbReference>
<dbReference type="AlphaFoldDB" id="A0A943DCE0"/>
<sequence length="749" mass="85368">MQKVSKAYKESMKSSLRERAYIMLSFGLINQEAQAKATVEEGDFAYYANAKNVLGEKSDDTVYATLEENFTKVDGSMFFLPRRNQSGAYLDTGIISDKLLTEAIFELTINLNIVATDFKGITINFGENYPVDFDMVSSSGQVIEFRGNDQAVFSTEEVLTDTTQVRLIFYTMKNPQSRVRIYSIRFGYGLVYYNQDVMSSSLESYVSPIGADVPQIDFSVQLKNYDHYFNVDNPKSAINFLETGQEMEIYYGYQLPETGEIEWIRGNRLLCSEWESDDYTATIRCQDIFRNMDSEYYKGMYNSAGVSYYELTEDVLRDAGLTDYYIDPQLRTLFTKNPIPRVQHKEALQIIANACRCVLTQTRFGTIQIKSNFVPEATASAKTQAAHSNADKILDDSVKDEYASLNTNYTTADGKMFFLPRNLSGKTFNTGFVSAELSDENGRFASNPVVTIEQEVACMYYGAKFVFGNAIPAEFVIRTYNDRQLVTEYTVGTDEIERVTILHIDLDDFDTMEIEFTKTAEPYNRIVLNNFSFGDITDFTMTRTDMTSSPKAIKQELIKEVIVPCYSYQNGTQEDNLVGEDVEVKAGDVETFFIGEPSYGFRAVLEDTIGGVTIEDWGNYYITVRFSVTGKYRLEIYGYRYKIVERYAVKTLNNRGKTIKWENPLMSDIDMATDLANWLGDYYASGIEYEYDTRGNPEIDVNDIVYQENKFHNDMKVNIYRQTLNFNQSFSGKVTARRVGGAKYGLANP</sequence>
<protein>
    <submittedName>
        <fullName evidence="1">Uncharacterized protein</fullName>
    </submittedName>
</protein>
<evidence type="ECO:0000313" key="1">
    <source>
        <dbReference type="EMBL" id="MBS5331752.1"/>
    </source>
</evidence>
<name>A0A943DCE0_9FIRM</name>
<dbReference type="Proteomes" id="UP000759273">
    <property type="component" value="Unassembled WGS sequence"/>
</dbReference>
<reference evidence="1" key="1">
    <citation type="submission" date="2021-02" db="EMBL/GenBank/DDBJ databases">
        <title>Infant gut strain persistence is associated with maternal origin, phylogeny, and functional potential including surface adhesion and iron acquisition.</title>
        <authorList>
            <person name="Lou Y.C."/>
        </authorList>
    </citation>
    <scope>NUCLEOTIDE SEQUENCE</scope>
    <source>
        <strain evidence="1">L3_101_000M1_dasL3_101_000M1_concoct_87</strain>
    </source>
</reference>
<evidence type="ECO:0000313" key="2">
    <source>
        <dbReference type="Proteomes" id="UP000759273"/>
    </source>
</evidence>
<accession>A0A943DCE0</accession>
<proteinExistence type="predicted"/>
<gene>
    <name evidence="1" type="ORF">KHY36_04380</name>
</gene>